<dbReference type="Proteomes" id="UP000239706">
    <property type="component" value="Unassembled WGS sequence"/>
</dbReference>
<keyword evidence="1" id="KW-0282">Flagellum</keyword>
<dbReference type="InterPro" id="IPR005186">
    <property type="entry name" value="FlaG"/>
</dbReference>
<dbReference type="PANTHER" id="PTHR37166">
    <property type="entry name" value="PROTEIN FLAG"/>
    <property type="match status" value="1"/>
</dbReference>
<name>A0A2T0B688_9CLOT</name>
<keyword evidence="1" id="KW-0969">Cilium</keyword>
<reference evidence="1 2" key="1">
    <citation type="submission" date="2018-03" db="EMBL/GenBank/DDBJ databases">
        <title>Genome sequence of Clostridium liquoris DSM 100320.</title>
        <authorList>
            <person name="Poehlein A."/>
            <person name="Daniel R."/>
        </authorList>
    </citation>
    <scope>NUCLEOTIDE SEQUENCE [LARGE SCALE GENOMIC DNA]</scope>
    <source>
        <strain evidence="1 2">DSM 100320</strain>
    </source>
</reference>
<dbReference type="SUPFAM" id="SSF160214">
    <property type="entry name" value="FlaG-like"/>
    <property type="match status" value="1"/>
</dbReference>
<gene>
    <name evidence="1" type="ORF">CLLI_08760</name>
</gene>
<dbReference type="PANTHER" id="PTHR37166:SF1">
    <property type="entry name" value="PROTEIN FLAG"/>
    <property type="match status" value="1"/>
</dbReference>
<comment type="caution">
    <text evidence="1">The sequence shown here is derived from an EMBL/GenBank/DDBJ whole genome shotgun (WGS) entry which is preliminary data.</text>
</comment>
<dbReference type="Pfam" id="PF03646">
    <property type="entry name" value="FlaG"/>
    <property type="match status" value="1"/>
</dbReference>
<keyword evidence="2" id="KW-1185">Reference proteome</keyword>
<dbReference type="OrthoDB" id="9799867at2"/>
<dbReference type="InterPro" id="IPR035924">
    <property type="entry name" value="FlaG-like_sf"/>
</dbReference>
<dbReference type="RefSeq" id="WP_106063024.1">
    <property type="nucleotide sequence ID" value="NZ_PVXO01000027.1"/>
</dbReference>
<protein>
    <submittedName>
        <fullName evidence="1">Flagellar protein FlaG</fullName>
    </submittedName>
</protein>
<dbReference type="AlphaFoldDB" id="A0A2T0B688"/>
<sequence length="124" mass="13911">MDVKNICQGGHATFHVNANSLNNDSIEALDSPKGETRAIENNNLESKGKIKEQDVKKAVDKLNKLFEDKSTHAEYEVYGKFKDITISIVDNNTKEVVKEIPPKKIIDMVDKLCELAGMFMDQKA</sequence>
<evidence type="ECO:0000313" key="2">
    <source>
        <dbReference type="Proteomes" id="UP000239706"/>
    </source>
</evidence>
<keyword evidence="1" id="KW-0966">Cell projection</keyword>
<dbReference type="EMBL" id="PVXO01000027">
    <property type="protein sequence ID" value="PRR79396.1"/>
    <property type="molecule type" value="Genomic_DNA"/>
</dbReference>
<accession>A0A2T0B688</accession>
<dbReference type="Gene3D" id="3.30.160.170">
    <property type="entry name" value="FlaG-like"/>
    <property type="match status" value="1"/>
</dbReference>
<organism evidence="1 2">
    <name type="scientific">Clostridium liquoris</name>
    <dbReference type="NCBI Taxonomy" id="1289519"/>
    <lineage>
        <taxon>Bacteria</taxon>
        <taxon>Bacillati</taxon>
        <taxon>Bacillota</taxon>
        <taxon>Clostridia</taxon>
        <taxon>Eubacteriales</taxon>
        <taxon>Clostridiaceae</taxon>
        <taxon>Clostridium</taxon>
    </lineage>
</organism>
<proteinExistence type="predicted"/>
<evidence type="ECO:0000313" key="1">
    <source>
        <dbReference type="EMBL" id="PRR79396.1"/>
    </source>
</evidence>